<dbReference type="AlphaFoldDB" id="A0A0M3DEV1"/>
<evidence type="ECO:0000313" key="3">
    <source>
        <dbReference type="Proteomes" id="UP000034407"/>
    </source>
</evidence>
<evidence type="ECO:0000256" key="1">
    <source>
        <dbReference type="SAM" id="MobiDB-lite"/>
    </source>
</evidence>
<comment type="caution">
    <text evidence="2">The sequence shown here is derived from an EMBL/GenBank/DDBJ whole genome shotgun (WGS) entry which is preliminary data.</text>
</comment>
<dbReference type="EMBL" id="LBBT01000346">
    <property type="protein sequence ID" value="KKX99988.1"/>
    <property type="molecule type" value="Genomic_DNA"/>
</dbReference>
<dbReference type="Proteomes" id="UP000034407">
    <property type="component" value="Unassembled WGS sequence"/>
</dbReference>
<proteinExistence type="predicted"/>
<keyword evidence="3" id="KW-1185">Reference proteome</keyword>
<dbReference type="RefSeq" id="WP_046824237.1">
    <property type="nucleotide sequence ID" value="NZ_JBCLWQ010000002.1"/>
</dbReference>
<name>A0A0M3DEV1_9FIRM</name>
<feature type="compositionally biased region" description="Polar residues" evidence="1">
    <location>
        <begin position="16"/>
        <end position="25"/>
    </location>
</feature>
<protein>
    <submittedName>
        <fullName evidence="2">Uncharacterized protein</fullName>
    </submittedName>
</protein>
<dbReference type="PATRIC" id="fig|1629550.3.peg.2828"/>
<evidence type="ECO:0000313" key="2">
    <source>
        <dbReference type="EMBL" id="KKX99988.1"/>
    </source>
</evidence>
<accession>A0A0M3DEV1</accession>
<sequence length="110" mass="11672">MAQTTTYRPGTKKMTAASTLSNNGKSAQISTLTLANWDRFIAFNKLVNPSGTPLVDAGVRIYQLASTGISLLSSNLIATVFTDAQGEYGISLETLTSPEVYAFEAFTAGN</sequence>
<reference evidence="2 3" key="1">
    <citation type="submission" date="2015-04" db="EMBL/GenBank/DDBJ databases">
        <title>Microcin producing Clostridium sp. JC272T.</title>
        <authorList>
            <person name="Jyothsna T."/>
            <person name="Sasikala C."/>
            <person name="Ramana C."/>
        </authorList>
    </citation>
    <scope>NUCLEOTIDE SEQUENCE [LARGE SCALE GENOMIC DNA]</scope>
    <source>
        <strain evidence="2 3">JC272</strain>
    </source>
</reference>
<organism evidence="2 3">
    <name type="scientific">Paraclostridium benzoelyticum</name>
    <dbReference type="NCBI Taxonomy" id="1629550"/>
    <lineage>
        <taxon>Bacteria</taxon>
        <taxon>Bacillati</taxon>
        <taxon>Bacillota</taxon>
        <taxon>Clostridia</taxon>
        <taxon>Peptostreptococcales</taxon>
        <taxon>Peptostreptococcaceae</taxon>
        <taxon>Paraclostridium</taxon>
    </lineage>
</organism>
<dbReference type="OrthoDB" id="10011889at2"/>
<gene>
    <name evidence="2" type="ORF">VN21_16580</name>
</gene>
<feature type="region of interest" description="Disordered" evidence="1">
    <location>
        <begin position="1"/>
        <end position="25"/>
    </location>
</feature>